<dbReference type="InParanoid" id="A0A0C3P7B5"/>
<dbReference type="OrthoDB" id="3239511at2759"/>
<keyword evidence="2" id="KW-1185">Reference proteome</keyword>
<gene>
    <name evidence="1" type="ORF">M404DRAFT_146018</name>
</gene>
<evidence type="ECO:0000313" key="2">
    <source>
        <dbReference type="Proteomes" id="UP000054217"/>
    </source>
</evidence>
<proteinExistence type="predicted"/>
<dbReference type="EMBL" id="KN831977">
    <property type="protein sequence ID" value="KIO03309.1"/>
    <property type="molecule type" value="Genomic_DNA"/>
</dbReference>
<accession>A0A0C3P7B5</accession>
<reference evidence="1 2" key="1">
    <citation type="submission" date="2014-04" db="EMBL/GenBank/DDBJ databases">
        <authorList>
            <consortium name="DOE Joint Genome Institute"/>
            <person name="Kuo A."/>
            <person name="Kohler A."/>
            <person name="Costa M.D."/>
            <person name="Nagy L.G."/>
            <person name="Floudas D."/>
            <person name="Copeland A."/>
            <person name="Barry K.W."/>
            <person name="Cichocki N."/>
            <person name="Veneault-Fourrey C."/>
            <person name="LaButti K."/>
            <person name="Lindquist E.A."/>
            <person name="Lipzen A."/>
            <person name="Lundell T."/>
            <person name="Morin E."/>
            <person name="Murat C."/>
            <person name="Sun H."/>
            <person name="Tunlid A."/>
            <person name="Henrissat B."/>
            <person name="Grigoriev I.V."/>
            <person name="Hibbett D.S."/>
            <person name="Martin F."/>
            <person name="Nordberg H.P."/>
            <person name="Cantor M.N."/>
            <person name="Hua S.X."/>
        </authorList>
    </citation>
    <scope>NUCLEOTIDE SEQUENCE [LARGE SCALE GENOMIC DNA]</scope>
    <source>
        <strain evidence="1 2">Marx 270</strain>
    </source>
</reference>
<sequence length="115" mass="12874">MPTATSSNVAKLPEFKIQFHLRSNQPLIYQSCKEFHVHSEKSPSLVDKTPWSPFCMLGDFEFAEIALASLLNQQQVNALLDLFARVTQGAIQVMLKNDAKLHKVCDAAVMELTLV</sequence>
<reference evidence="2" key="2">
    <citation type="submission" date="2015-01" db="EMBL/GenBank/DDBJ databases">
        <title>Evolutionary Origins and Diversification of the Mycorrhizal Mutualists.</title>
        <authorList>
            <consortium name="DOE Joint Genome Institute"/>
            <consortium name="Mycorrhizal Genomics Consortium"/>
            <person name="Kohler A."/>
            <person name="Kuo A."/>
            <person name="Nagy L.G."/>
            <person name="Floudas D."/>
            <person name="Copeland A."/>
            <person name="Barry K.W."/>
            <person name="Cichocki N."/>
            <person name="Veneault-Fourrey C."/>
            <person name="LaButti K."/>
            <person name="Lindquist E.A."/>
            <person name="Lipzen A."/>
            <person name="Lundell T."/>
            <person name="Morin E."/>
            <person name="Murat C."/>
            <person name="Riley R."/>
            <person name="Ohm R."/>
            <person name="Sun H."/>
            <person name="Tunlid A."/>
            <person name="Henrissat B."/>
            <person name="Grigoriev I.V."/>
            <person name="Hibbett D.S."/>
            <person name="Martin F."/>
        </authorList>
    </citation>
    <scope>NUCLEOTIDE SEQUENCE [LARGE SCALE GENOMIC DNA]</scope>
    <source>
        <strain evidence="2">Marx 270</strain>
    </source>
</reference>
<dbReference type="STRING" id="870435.A0A0C3P7B5"/>
<evidence type="ECO:0000313" key="1">
    <source>
        <dbReference type="EMBL" id="KIO03309.1"/>
    </source>
</evidence>
<organism evidence="1 2">
    <name type="scientific">Pisolithus tinctorius Marx 270</name>
    <dbReference type="NCBI Taxonomy" id="870435"/>
    <lineage>
        <taxon>Eukaryota</taxon>
        <taxon>Fungi</taxon>
        <taxon>Dikarya</taxon>
        <taxon>Basidiomycota</taxon>
        <taxon>Agaricomycotina</taxon>
        <taxon>Agaricomycetes</taxon>
        <taxon>Agaricomycetidae</taxon>
        <taxon>Boletales</taxon>
        <taxon>Sclerodermatineae</taxon>
        <taxon>Pisolithaceae</taxon>
        <taxon>Pisolithus</taxon>
    </lineage>
</organism>
<dbReference type="Proteomes" id="UP000054217">
    <property type="component" value="Unassembled WGS sequence"/>
</dbReference>
<name>A0A0C3P7B5_PISTI</name>
<dbReference type="HOGENOM" id="CLU_160158_0_0_1"/>
<dbReference type="AlphaFoldDB" id="A0A0C3P7B5"/>
<protein>
    <submittedName>
        <fullName evidence="1">Uncharacterized protein</fullName>
    </submittedName>
</protein>